<dbReference type="InterPro" id="IPR001789">
    <property type="entry name" value="Sig_transdc_resp-reg_receiver"/>
</dbReference>
<dbReference type="Gene3D" id="3.40.50.2300">
    <property type="match status" value="1"/>
</dbReference>
<dbReference type="PROSITE" id="PS50110">
    <property type="entry name" value="RESPONSE_REGULATORY"/>
    <property type="match status" value="1"/>
</dbReference>
<evidence type="ECO:0000259" key="2">
    <source>
        <dbReference type="PROSITE" id="PS50110"/>
    </source>
</evidence>
<keyword evidence="1" id="KW-0597">Phosphoprotein</keyword>
<dbReference type="GO" id="GO:0000160">
    <property type="term" value="P:phosphorelay signal transduction system"/>
    <property type="evidence" value="ECO:0007669"/>
    <property type="project" value="InterPro"/>
</dbReference>
<dbReference type="CDD" id="cd17557">
    <property type="entry name" value="REC_Rcp-like"/>
    <property type="match status" value="1"/>
</dbReference>
<feature type="domain" description="Response regulatory" evidence="2">
    <location>
        <begin position="9"/>
        <end position="137"/>
    </location>
</feature>
<dbReference type="Proteomes" id="UP000594464">
    <property type="component" value="Chromosome"/>
</dbReference>
<dbReference type="SUPFAM" id="SSF52172">
    <property type="entry name" value="CheY-like"/>
    <property type="match status" value="1"/>
</dbReference>
<name>A0A7T0C420_9BACT</name>
<dbReference type="PANTHER" id="PTHR44520">
    <property type="entry name" value="RESPONSE REGULATOR RCP1-RELATED"/>
    <property type="match status" value="1"/>
</dbReference>
<gene>
    <name evidence="3" type="ORF">G3M78_12610</name>
</gene>
<dbReference type="AlphaFoldDB" id="A0A7T0C420"/>
<dbReference type="InterPro" id="IPR052893">
    <property type="entry name" value="TCS_response_regulator"/>
</dbReference>
<dbReference type="KEGG" id="nva:G3M78_12610"/>
<sequence length="141" mass="15795">MATEYFENEILIVEDNDFDFRFMMKSFKKSGYSACVTRVTTGDDALDYLFNEGNFSDKEAYPIPFMILLDLGLPGVDGDEVLCKVKSDELLKNITVIIMTSIKTEHFIEKCYALGADGYVMKPVTAEGLTEAIRNINGDSC</sequence>
<organism evidence="3 4">
    <name type="scientific">Candidatus Nitrohelix vancouverensis</name>
    <dbReference type="NCBI Taxonomy" id="2705534"/>
    <lineage>
        <taxon>Bacteria</taxon>
        <taxon>Pseudomonadati</taxon>
        <taxon>Nitrospinota/Tectimicrobiota group</taxon>
        <taxon>Nitrospinota</taxon>
        <taxon>Nitrospinia</taxon>
        <taxon>Nitrospinales</taxon>
        <taxon>Nitrospinaceae</taxon>
        <taxon>Candidatus Nitrohelix</taxon>
    </lineage>
</organism>
<dbReference type="Pfam" id="PF00072">
    <property type="entry name" value="Response_reg"/>
    <property type="match status" value="1"/>
</dbReference>
<dbReference type="EMBL" id="CP048620">
    <property type="protein sequence ID" value="QPJ66189.1"/>
    <property type="molecule type" value="Genomic_DNA"/>
</dbReference>
<accession>A0A7T0C420</accession>
<evidence type="ECO:0000313" key="3">
    <source>
        <dbReference type="EMBL" id="QPJ66189.1"/>
    </source>
</evidence>
<dbReference type="InterPro" id="IPR011006">
    <property type="entry name" value="CheY-like_superfamily"/>
</dbReference>
<evidence type="ECO:0000313" key="4">
    <source>
        <dbReference type="Proteomes" id="UP000594464"/>
    </source>
</evidence>
<feature type="modified residue" description="4-aspartylphosphate" evidence="1">
    <location>
        <position position="70"/>
    </location>
</feature>
<proteinExistence type="predicted"/>
<evidence type="ECO:0000256" key="1">
    <source>
        <dbReference type="PROSITE-ProRule" id="PRU00169"/>
    </source>
</evidence>
<reference evidence="4" key="1">
    <citation type="submission" date="2020-02" db="EMBL/GenBank/DDBJ databases">
        <title>Genomic and physiological characterization of two novel Nitrospinaceae genera.</title>
        <authorList>
            <person name="Mueller A.J."/>
            <person name="Jung M.-Y."/>
            <person name="Strachan C.R."/>
            <person name="Herbold C.W."/>
            <person name="Kirkegaard R.H."/>
            <person name="Daims H."/>
        </authorList>
    </citation>
    <scope>NUCLEOTIDE SEQUENCE [LARGE SCALE GENOMIC DNA]</scope>
</reference>
<dbReference type="PANTHER" id="PTHR44520:SF1">
    <property type="entry name" value="TWO-COMPONENT SYSTEM REGULATORY PROTEIN"/>
    <property type="match status" value="1"/>
</dbReference>
<dbReference type="SMART" id="SM00448">
    <property type="entry name" value="REC"/>
    <property type="match status" value="1"/>
</dbReference>
<protein>
    <submittedName>
        <fullName evidence="3">Response regulator</fullName>
    </submittedName>
</protein>